<dbReference type="OrthoDB" id="7485566at2759"/>
<organism evidence="2 3">
    <name type="scientific">Ramazzottius varieornatus</name>
    <name type="common">Water bear</name>
    <name type="synonym">Tardigrade</name>
    <dbReference type="NCBI Taxonomy" id="947166"/>
    <lineage>
        <taxon>Eukaryota</taxon>
        <taxon>Metazoa</taxon>
        <taxon>Ecdysozoa</taxon>
        <taxon>Tardigrada</taxon>
        <taxon>Eutardigrada</taxon>
        <taxon>Parachela</taxon>
        <taxon>Hypsibioidea</taxon>
        <taxon>Ramazzottiidae</taxon>
        <taxon>Ramazzottius</taxon>
    </lineage>
</organism>
<keyword evidence="3" id="KW-1185">Reference proteome</keyword>
<feature type="region of interest" description="Disordered" evidence="1">
    <location>
        <begin position="49"/>
        <end position="68"/>
    </location>
</feature>
<sequence>MASQGKSKVKCDLCDFLAASEGFLTKHQGIRPLQEAQRKLRDQKVILSRSSAADDDNRSANPVKRSVPTIKRIPRGARITAASALLDIVRECVRKNDVERW</sequence>
<evidence type="ECO:0000256" key="1">
    <source>
        <dbReference type="SAM" id="MobiDB-lite"/>
    </source>
</evidence>
<evidence type="ECO:0000313" key="2">
    <source>
        <dbReference type="EMBL" id="GAV09752.1"/>
    </source>
</evidence>
<dbReference type="AlphaFoldDB" id="A0A1D1W8Q9"/>
<dbReference type="EMBL" id="BDGG01000026">
    <property type="protein sequence ID" value="GAV09752.1"/>
    <property type="molecule type" value="Genomic_DNA"/>
</dbReference>
<reference evidence="2 3" key="1">
    <citation type="journal article" date="2016" name="Nat. Commun.">
        <title>Extremotolerant tardigrade genome and improved radiotolerance of human cultured cells by tardigrade-unique protein.</title>
        <authorList>
            <person name="Hashimoto T."/>
            <person name="Horikawa D.D."/>
            <person name="Saito Y."/>
            <person name="Kuwahara H."/>
            <person name="Kozuka-Hata H."/>
            <person name="Shin-I T."/>
            <person name="Minakuchi Y."/>
            <person name="Ohishi K."/>
            <person name="Motoyama A."/>
            <person name="Aizu T."/>
            <person name="Enomoto A."/>
            <person name="Kondo K."/>
            <person name="Tanaka S."/>
            <person name="Hara Y."/>
            <person name="Koshikawa S."/>
            <person name="Sagara H."/>
            <person name="Miura T."/>
            <person name="Yokobori S."/>
            <person name="Miyagawa K."/>
            <person name="Suzuki Y."/>
            <person name="Kubo T."/>
            <person name="Oyama M."/>
            <person name="Kohara Y."/>
            <person name="Fujiyama A."/>
            <person name="Arakawa K."/>
            <person name="Katayama T."/>
            <person name="Toyoda A."/>
            <person name="Kunieda T."/>
        </authorList>
    </citation>
    <scope>NUCLEOTIDE SEQUENCE [LARGE SCALE GENOMIC DNA]</scope>
    <source>
        <strain evidence="2 3">YOKOZUNA-1</strain>
    </source>
</reference>
<protein>
    <submittedName>
        <fullName evidence="2">Uncharacterized protein</fullName>
    </submittedName>
</protein>
<name>A0A1D1W8Q9_RAMVA</name>
<proteinExistence type="predicted"/>
<accession>A0A1D1W8Q9</accession>
<dbReference type="Proteomes" id="UP000186922">
    <property type="component" value="Unassembled WGS sequence"/>
</dbReference>
<evidence type="ECO:0000313" key="3">
    <source>
        <dbReference type="Proteomes" id="UP000186922"/>
    </source>
</evidence>
<gene>
    <name evidence="2" type="primary">RvY_19239-1</name>
    <name evidence="2" type="synonym">RvY_19239.1</name>
    <name evidence="2" type="ORF">RvY_19239</name>
</gene>
<comment type="caution">
    <text evidence="2">The sequence shown here is derived from an EMBL/GenBank/DDBJ whole genome shotgun (WGS) entry which is preliminary data.</text>
</comment>